<name>A0A2H0K8S0_9BACT</name>
<evidence type="ECO:0000256" key="3">
    <source>
        <dbReference type="ARBA" id="ARBA00023274"/>
    </source>
</evidence>
<feature type="compositionally biased region" description="Basic residues" evidence="6">
    <location>
        <begin position="141"/>
        <end position="155"/>
    </location>
</feature>
<dbReference type="AlphaFoldDB" id="A0A2H0K8S0"/>
<comment type="function">
    <text evidence="5">One of the primary rRNA binding proteins, this protein initially binds near the 5'-end of the 23S rRNA. It is important during the early stages of 50S assembly. It makes multiple contacts with different domains of the 23S rRNA in the assembled 50S subunit and ribosome.</text>
</comment>
<dbReference type="GO" id="GO:0019843">
    <property type="term" value="F:rRNA binding"/>
    <property type="evidence" value="ECO:0007669"/>
    <property type="project" value="UniProtKB-UniRule"/>
</dbReference>
<evidence type="ECO:0000256" key="5">
    <source>
        <dbReference type="HAMAP-Rule" id="MF_01328"/>
    </source>
</evidence>
<evidence type="ECO:0000313" key="8">
    <source>
        <dbReference type="Proteomes" id="UP000229834"/>
    </source>
</evidence>
<feature type="region of interest" description="Disordered" evidence="6">
    <location>
        <begin position="121"/>
        <end position="176"/>
    </location>
</feature>
<evidence type="ECO:0000313" key="7">
    <source>
        <dbReference type="EMBL" id="PIQ66774.1"/>
    </source>
</evidence>
<dbReference type="GO" id="GO:0005840">
    <property type="term" value="C:ribosome"/>
    <property type="evidence" value="ECO:0007669"/>
    <property type="project" value="UniProtKB-KW"/>
</dbReference>
<evidence type="ECO:0000256" key="2">
    <source>
        <dbReference type="ARBA" id="ARBA00022980"/>
    </source>
</evidence>
<dbReference type="NCBIfam" id="TIGR03953">
    <property type="entry name" value="rplD_bact"/>
    <property type="match status" value="1"/>
</dbReference>
<dbReference type="SUPFAM" id="SSF52166">
    <property type="entry name" value="Ribosomal protein L4"/>
    <property type="match status" value="1"/>
</dbReference>
<dbReference type="InterPro" id="IPR023574">
    <property type="entry name" value="Ribosomal_uL4_dom_sf"/>
</dbReference>
<evidence type="ECO:0000256" key="4">
    <source>
        <dbReference type="ARBA" id="ARBA00035244"/>
    </source>
</evidence>
<dbReference type="HAMAP" id="MF_01328_B">
    <property type="entry name" value="Ribosomal_uL4_B"/>
    <property type="match status" value="1"/>
</dbReference>
<feature type="compositionally biased region" description="Polar residues" evidence="6">
    <location>
        <begin position="1"/>
        <end position="16"/>
    </location>
</feature>
<comment type="function">
    <text evidence="5">Forms part of the polypeptide exit tunnel.</text>
</comment>
<organism evidence="7 8">
    <name type="scientific">Candidatus Zambryskibacteria bacterium CG11_big_fil_rev_8_21_14_0_20_40_24</name>
    <dbReference type="NCBI Taxonomy" id="1975116"/>
    <lineage>
        <taxon>Bacteria</taxon>
        <taxon>Candidatus Zambryskiibacteriota</taxon>
    </lineage>
</organism>
<reference evidence="7 8" key="1">
    <citation type="submission" date="2017-09" db="EMBL/GenBank/DDBJ databases">
        <title>Depth-based differentiation of microbial function through sediment-hosted aquifers and enrichment of novel symbionts in the deep terrestrial subsurface.</title>
        <authorList>
            <person name="Probst A.J."/>
            <person name="Ladd B."/>
            <person name="Jarett J.K."/>
            <person name="Geller-Mcgrath D.E."/>
            <person name="Sieber C.M."/>
            <person name="Emerson J.B."/>
            <person name="Anantharaman K."/>
            <person name="Thomas B.C."/>
            <person name="Malmstrom R."/>
            <person name="Stieglmeier M."/>
            <person name="Klingl A."/>
            <person name="Woyke T."/>
            <person name="Ryan C.M."/>
            <person name="Banfield J.F."/>
        </authorList>
    </citation>
    <scope>NUCLEOTIDE SEQUENCE [LARGE SCALE GENOMIC DNA]</scope>
    <source>
        <strain evidence="7">CG11_big_fil_rev_8_21_14_0_20_40_24</strain>
    </source>
</reference>
<dbReference type="Proteomes" id="UP000229834">
    <property type="component" value="Unassembled WGS sequence"/>
</dbReference>
<dbReference type="Pfam" id="PF00573">
    <property type="entry name" value="Ribosomal_L4"/>
    <property type="match status" value="1"/>
</dbReference>
<evidence type="ECO:0000256" key="6">
    <source>
        <dbReference type="SAM" id="MobiDB-lite"/>
    </source>
</evidence>
<keyword evidence="5" id="KW-0694">RNA-binding</keyword>
<protein>
    <recommendedName>
        <fullName evidence="4 5">Large ribosomal subunit protein uL4</fullName>
    </recommendedName>
</protein>
<dbReference type="GO" id="GO:1990904">
    <property type="term" value="C:ribonucleoprotein complex"/>
    <property type="evidence" value="ECO:0007669"/>
    <property type="project" value="UniProtKB-KW"/>
</dbReference>
<dbReference type="EMBL" id="PCVC01000066">
    <property type="protein sequence ID" value="PIQ66774.1"/>
    <property type="molecule type" value="Genomic_DNA"/>
</dbReference>
<evidence type="ECO:0000256" key="1">
    <source>
        <dbReference type="ARBA" id="ARBA00010528"/>
    </source>
</evidence>
<feature type="region of interest" description="Disordered" evidence="6">
    <location>
        <begin position="1"/>
        <end position="75"/>
    </location>
</feature>
<keyword evidence="2 5" id="KW-0689">Ribosomal protein</keyword>
<comment type="subunit">
    <text evidence="5">Part of the 50S ribosomal subunit.</text>
</comment>
<dbReference type="GO" id="GO:0006412">
    <property type="term" value="P:translation"/>
    <property type="evidence" value="ECO:0007669"/>
    <property type="project" value="UniProtKB-UniRule"/>
</dbReference>
<sequence length="321" mass="35260">MSSLKQKSNKTSSATTHGAEPRGVGAERQVVFLGKESASADAKHNSPSHPRGKPSGDSKSIFNKETKPKIAKTKSIQGPLEAKVYSQKGISVGTISLRPEAFGLRWNSDLVHQVSVSMASTNRRGTAHAKDRSEVSGGGKKPWKQKGTGRARHGSIRSPLWVGGGVAHGPRKEKNYDRKVNKKVKAKALLTILSRKFKDGEIIFIDSLNFSEPKTKDAKTTIDSWKKIEGMERILGKKTNAMVITLPSREGNTFMSFKNIGNIAIDEIRNINPLTLLQYKSLAIINPDISLPFIYSKAGIEAELIKDTEKKKTTTNTKRKK</sequence>
<comment type="caution">
    <text evidence="7">The sequence shown here is derived from an EMBL/GenBank/DDBJ whole genome shotgun (WGS) entry which is preliminary data.</text>
</comment>
<dbReference type="GO" id="GO:0003735">
    <property type="term" value="F:structural constituent of ribosome"/>
    <property type="evidence" value="ECO:0007669"/>
    <property type="project" value="InterPro"/>
</dbReference>
<dbReference type="PANTHER" id="PTHR10746:SF6">
    <property type="entry name" value="LARGE RIBOSOMAL SUBUNIT PROTEIN UL4M"/>
    <property type="match status" value="1"/>
</dbReference>
<keyword evidence="3 5" id="KW-0687">Ribonucleoprotein</keyword>
<dbReference type="InterPro" id="IPR002136">
    <property type="entry name" value="Ribosomal_uL4"/>
</dbReference>
<proteinExistence type="inferred from homology"/>
<dbReference type="PANTHER" id="PTHR10746">
    <property type="entry name" value="50S RIBOSOMAL PROTEIN L4"/>
    <property type="match status" value="1"/>
</dbReference>
<comment type="similarity">
    <text evidence="1 5">Belongs to the universal ribosomal protein uL4 family.</text>
</comment>
<dbReference type="Gene3D" id="3.40.1370.10">
    <property type="match status" value="1"/>
</dbReference>
<dbReference type="InterPro" id="IPR013005">
    <property type="entry name" value="Ribosomal_uL4-like"/>
</dbReference>
<gene>
    <name evidence="5" type="primary">rplD</name>
    <name evidence="7" type="ORF">COV95_02335</name>
</gene>
<keyword evidence="5" id="KW-0699">rRNA-binding</keyword>
<accession>A0A2H0K8S0</accession>